<proteinExistence type="predicted"/>
<dbReference type="EMBL" id="CP090145">
    <property type="protein sequence ID" value="UOX32366.1"/>
    <property type="molecule type" value="Genomic_DNA"/>
</dbReference>
<organism evidence="1 2">
    <name type="scientific">Flavobacterium sediminilitoris</name>
    <dbReference type="NCBI Taxonomy" id="2024526"/>
    <lineage>
        <taxon>Bacteria</taxon>
        <taxon>Pseudomonadati</taxon>
        <taxon>Bacteroidota</taxon>
        <taxon>Flavobacteriia</taxon>
        <taxon>Flavobacteriales</taxon>
        <taxon>Flavobacteriaceae</taxon>
        <taxon>Flavobacterium</taxon>
    </lineage>
</organism>
<reference evidence="1" key="2">
    <citation type="submission" date="2022-04" db="EMBL/GenBank/DDBJ databases">
        <title>Complete Genome Sequence of Flavobacterium sediminilitoris YSM-43, Isolated from a Tidal Sediment.</title>
        <authorList>
            <person name="Lee P.A."/>
        </authorList>
    </citation>
    <scope>NUCLEOTIDE SEQUENCE</scope>
    <source>
        <strain evidence="1">YSM-43</strain>
    </source>
</reference>
<dbReference type="Proteomes" id="UP000830454">
    <property type="component" value="Chromosome"/>
</dbReference>
<dbReference type="RefSeq" id="WP_045967974.1">
    <property type="nucleotide sequence ID" value="NZ_CP090145.1"/>
</dbReference>
<accession>A0ABY4HHQ5</accession>
<reference evidence="1" key="1">
    <citation type="submission" date="2021-12" db="EMBL/GenBank/DDBJ databases">
        <authorList>
            <person name="Cha I.-T."/>
            <person name="Lee K.-E."/>
            <person name="Park S.-J."/>
        </authorList>
    </citation>
    <scope>NUCLEOTIDE SEQUENCE</scope>
    <source>
        <strain evidence="1">YSM-43</strain>
    </source>
</reference>
<gene>
    <name evidence="1" type="ORF">LXD69_09910</name>
</gene>
<protein>
    <submittedName>
        <fullName evidence="1">Uncharacterized protein</fullName>
    </submittedName>
</protein>
<name>A0ABY4HHQ5_9FLAO</name>
<keyword evidence="2" id="KW-1185">Reference proteome</keyword>
<sequence>MTTVKIEGIIDHLDDEIKQALTTTLKEYFPNQDFSKNDLFNTFKRRLRCNTWEVVPDNLVKQK</sequence>
<evidence type="ECO:0000313" key="1">
    <source>
        <dbReference type="EMBL" id="UOX32366.1"/>
    </source>
</evidence>
<evidence type="ECO:0000313" key="2">
    <source>
        <dbReference type="Proteomes" id="UP000830454"/>
    </source>
</evidence>